<feature type="region of interest" description="Disordered" evidence="1">
    <location>
        <begin position="474"/>
        <end position="600"/>
    </location>
</feature>
<feature type="compositionally biased region" description="Basic residues" evidence="1">
    <location>
        <begin position="243"/>
        <end position="255"/>
    </location>
</feature>
<feature type="compositionally biased region" description="Low complexity" evidence="1">
    <location>
        <begin position="498"/>
        <end position="516"/>
    </location>
</feature>
<feature type="compositionally biased region" description="Basic residues" evidence="1">
    <location>
        <begin position="24"/>
        <end position="36"/>
    </location>
</feature>
<feature type="compositionally biased region" description="Polar residues" evidence="1">
    <location>
        <begin position="544"/>
        <end position="553"/>
    </location>
</feature>
<sequence length="600" mass="63642">MSSMTSPGSGPDAADGAPRSGQGRSRRRRRQVHRRSAPPSAQIIEQAEQGTSTDTSEITATTAGADNTLPPRTSHRHLPKTFHGTLPSVEEAPFVEITVATSGIHPSTSRLVAFSATLHTADGERAVFSGNRPASAQVGSTVAADAAGVAETTDETTDETTPVTGIVQQINPGEDPGPWHLHGYTEADLGQAPGFATVAPLLFDLIDGRTLICHNTTMTWGFIQFEYRRAQRAANRGAQRNNPRGRRRNQRRPKKVAVPTPARIVDTLASSRRAGVPVADPRLRSIAAHYAEAHGLVLPSDALPGLGQAASLERADVLADDLLLADNRILFPLYSTQRDLAADTADNTPGGLSVADPSDLTADRFGLQRSTVRVDATTSPRPFGNPGTPDGPALVQGMEFVVSPDVGVDPDVLISSATRAGLVYSEKLNRTSSLVVCNRSHELRGKAMHGERKSIPLFTDNEFLAALEDVSEGSTEIAVPDARPATPRIPAPQRGKNRSQGRNQGRGQNRSRNQSRGGRGRGGQGGQNRQNGQGKQAGHGDQGGNTDTPQDSPSTGKNSGGTGSGRSSSNRRRRRRGSGRSGGGNQNRQKQNQTQNQKQG</sequence>
<dbReference type="KEGG" id="cgy:CGLY_02570"/>
<dbReference type="InterPro" id="IPR012337">
    <property type="entry name" value="RNaseH-like_sf"/>
</dbReference>
<feature type="region of interest" description="Disordered" evidence="1">
    <location>
        <begin position="233"/>
        <end position="258"/>
    </location>
</feature>
<evidence type="ECO:0000313" key="2">
    <source>
        <dbReference type="EMBL" id="AHW62962.1"/>
    </source>
</evidence>
<accession>X5DQM0</accession>
<dbReference type="InterPro" id="IPR036397">
    <property type="entry name" value="RNaseH_sf"/>
</dbReference>
<dbReference type="eggNOG" id="COG0847">
    <property type="taxonomic scope" value="Bacteria"/>
</dbReference>
<dbReference type="STRING" id="1404245.CGLY_02570"/>
<protein>
    <submittedName>
        <fullName evidence="2">DNA polymerase III, epsilon subunit</fullName>
    </submittedName>
</protein>
<feature type="compositionally biased region" description="Low complexity" evidence="1">
    <location>
        <begin position="586"/>
        <end position="600"/>
    </location>
</feature>
<organism evidence="2 3">
    <name type="scientific">Corynebacterium glyciniphilum AJ 3170</name>
    <dbReference type="NCBI Taxonomy" id="1404245"/>
    <lineage>
        <taxon>Bacteria</taxon>
        <taxon>Bacillati</taxon>
        <taxon>Actinomycetota</taxon>
        <taxon>Actinomycetes</taxon>
        <taxon>Mycobacteriales</taxon>
        <taxon>Corynebacteriaceae</taxon>
        <taxon>Corynebacterium</taxon>
    </lineage>
</organism>
<reference evidence="2 3" key="1">
    <citation type="journal article" date="2015" name="Int. J. Syst. Evol. Microbiol.">
        <title>Revisiting Corynebacterium glyciniphilum (ex Kubota et al., 1972) sp. nov., nom. rev., isolated from putrefied banana.</title>
        <authorList>
            <person name="Al-Dilaimi A."/>
            <person name="Bednarz H."/>
            <person name="Lomker A."/>
            <person name="Niehaus K."/>
            <person name="Kalinowski J."/>
            <person name="Ruckert C."/>
        </authorList>
    </citation>
    <scope>NUCLEOTIDE SEQUENCE [LARGE SCALE GENOMIC DNA]</scope>
    <source>
        <strain evidence="2">AJ 3170</strain>
    </source>
</reference>
<feature type="compositionally biased region" description="Low complexity" evidence="1">
    <location>
        <begin position="51"/>
        <end position="63"/>
    </location>
</feature>
<proteinExistence type="predicted"/>
<feature type="region of interest" description="Disordered" evidence="1">
    <location>
        <begin position="1"/>
        <end position="84"/>
    </location>
</feature>
<dbReference type="EMBL" id="CP006842">
    <property type="protein sequence ID" value="AHW62962.1"/>
    <property type="molecule type" value="Genomic_DNA"/>
</dbReference>
<feature type="compositionally biased region" description="Basic residues" evidence="1">
    <location>
        <begin position="569"/>
        <end position="578"/>
    </location>
</feature>
<dbReference type="SUPFAM" id="SSF53098">
    <property type="entry name" value="Ribonuclease H-like"/>
    <property type="match status" value="1"/>
</dbReference>
<dbReference type="AlphaFoldDB" id="X5DQM0"/>
<evidence type="ECO:0000313" key="3">
    <source>
        <dbReference type="Proteomes" id="UP000023703"/>
    </source>
</evidence>
<dbReference type="Gene3D" id="3.30.420.10">
    <property type="entry name" value="Ribonuclease H-like superfamily/Ribonuclease H"/>
    <property type="match status" value="1"/>
</dbReference>
<dbReference type="Proteomes" id="UP000023703">
    <property type="component" value="Chromosome"/>
</dbReference>
<feature type="compositionally biased region" description="Low complexity" evidence="1">
    <location>
        <begin position="233"/>
        <end position="242"/>
    </location>
</feature>
<name>X5DQM0_9CORY</name>
<evidence type="ECO:0000256" key="1">
    <source>
        <dbReference type="SAM" id="MobiDB-lite"/>
    </source>
</evidence>
<keyword evidence="3" id="KW-1185">Reference proteome</keyword>
<dbReference type="HOGENOM" id="CLU_029910_1_0_11"/>
<dbReference type="GO" id="GO:0003676">
    <property type="term" value="F:nucleic acid binding"/>
    <property type="evidence" value="ECO:0007669"/>
    <property type="project" value="InterPro"/>
</dbReference>
<gene>
    <name evidence="2" type="ORF">CGLY_02570</name>
</gene>